<name>A0A6F8V935_9PROT</name>
<evidence type="ECO:0008006" key="3">
    <source>
        <dbReference type="Google" id="ProtNLM"/>
    </source>
</evidence>
<proteinExistence type="predicted"/>
<sequence length="63" mass="7377">MTRWDRQFKGLSLEQQSLELDRVFEEQVASGIITRVELNEMRAKAKGRYEREGFSGQIEDKSV</sequence>
<dbReference type="Proteomes" id="UP000502260">
    <property type="component" value="Chromosome"/>
</dbReference>
<evidence type="ECO:0000313" key="2">
    <source>
        <dbReference type="Proteomes" id="UP000502260"/>
    </source>
</evidence>
<reference evidence="2" key="1">
    <citation type="submission" date="2020-03" db="EMBL/GenBank/DDBJ databases">
        <title>Complete genome sequence of sulfur-oxidizing bacterium skT11.</title>
        <authorList>
            <person name="Kanda M."/>
            <person name="Kojima H."/>
            <person name="Fukui M."/>
        </authorList>
    </citation>
    <scope>NUCLEOTIDE SEQUENCE [LARGE SCALE GENOMIC DNA]</scope>
    <source>
        <strain evidence="2">skT11</strain>
    </source>
</reference>
<keyword evidence="2" id="KW-1185">Reference proteome</keyword>
<organism evidence="1 2">
    <name type="scientific">Sulfurimicrobium lacus</name>
    <dbReference type="NCBI Taxonomy" id="2715678"/>
    <lineage>
        <taxon>Bacteria</taxon>
        <taxon>Pseudomonadati</taxon>
        <taxon>Pseudomonadota</taxon>
        <taxon>Betaproteobacteria</taxon>
        <taxon>Nitrosomonadales</taxon>
        <taxon>Sulfuricellaceae</taxon>
        <taxon>Sulfurimicrobium</taxon>
    </lineage>
</organism>
<gene>
    <name evidence="1" type="ORF">SKTS_01710</name>
</gene>
<dbReference type="AlphaFoldDB" id="A0A6F8V935"/>
<dbReference type="KEGG" id="slac:SKTS_01710"/>
<dbReference type="EMBL" id="AP022853">
    <property type="protein sequence ID" value="BCB25285.1"/>
    <property type="molecule type" value="Genomic_DNA"/>
</dbReference>
<evidence type="ECO:0000313" key="1">
    <source>
        <dbReference type="EMBL" id="BCB25285.1"/>
    </source>
</evidence>
<protein>
    <recommendedName>
        <fullName evidence="3">Antitoxin VbhA domain-containing protein</fullName>
    </recommendedName>
</protein>
<accession>A0A6F8V935</accession>